<accession>A0A7X3G8P7</accession>
<keyword evidence="4 9" id="KW-0812">Transmembrane</keyword>
<keyword evidence="5" id="KW-0653">Protein transport</keyword>
<dbReference type="InterPro" id="IPR001708">
    <property type="entry name" value="YidC/ALB3/OXA1/COX18"/>
</dbReference>
<dbReference type="CDD" id="cd20070">
    <property type="entry name" value="5TM_YidC_Alb3"/>
    <property type="match status" value="1"/>
</dbReference>
<keyword evidence="8" id="KW-0143">Chaperone</keyword>
<evidence type="ECO:0000256" key="8">
    <source>
        <dbReference type="ARBA" id="ARBA00023186"/>
    </source>
</evidence>
<dbReference type="GO" id="GO:0005886">
    <property type="term" value="C:plasma membrane"/>
    <property type="evidence" value="ECO:0007669"/>
    <property type="project" value="UniProtKB-SubCell"/>
</dbReference>
<evidence type="ECO:0000256" key="1">
    <source>
        <dbReference type="ARBA" id="ARBA00004651"/>
    </source>
</evidence>
<dbReference type="GO" id="GO:0015031">
    <property type="term" value="P:protein transport"/>
    <property type="evidence" value="ECO:0007669"/>
    <property type="project" value="UniProtKB-KW"/>
</dbReference>
<organism evidence="13 14">
    <name type="scientific">Streptococcus danieliae</name>
    <dbReference type="NCBI Taxonomy" id="747656"/>
    <lineage>
        <taxon>Bacteria</taxon>
        <taxon>Bacillati</taxon>
        <taxon>Bacillota</taxon>
        <taxon>Bacilli</taxon>
        <taxon>Lactobacillales</taxon>
        <taxon>Streptococcaceae</taxon>
        <taxon>Streptococcus</taxon>
    </lineage>
</organism>
<evidence type="ECO:0000256" key="3">
    <source>
        <dbReference type="ARBA" id="ARBA00022475"/>
    </source>
</evidence>
<dbReference type="AlphaFoldDB" id="A0A7X3G8P7"/>
<dbReference type="NCBIfam" id="TIGR03592">
    <property type="entry name" value="yidC_oxa1_cterm"/>
    <property type="match status" value="1"/>
</dbReference>
<evidence type="ECO:0000256" key="6">
    <source>
        <dbReference type="ARBA" id="ARBA00022989"/>
    </source>
</evidence>
<evidence type="ECO:0000256" key="9">
    <source>
        <dbReference type="RuleBase" id="RU003945"/>
    </source>
</evidence>
<evidence type="ECO:0000256" key="5">
    <source>
        <dbReference type="ARBA" id="ARBA00022927"/>
    </source>
</evidence>
<dbReference type="NCBIfam" id="NF002687">
    <property type="entry name" value="PRK02463.1"/>
    <property type="match status" value="1"/>
</dbReference>
<evidence type="ECO:0000256" key="7">
    <source>
        <dbReference type="ARBA" id="ARBA00023136"/>
    </source>
</evidence>
<feature type="transmembrane region" description="Helical" evidence="11">
    <location>
        <begin position="161"/>
        <end position="181"/>
    </location>
</feature>
<dbReference type="PRINTS" id="PR00701">
    <property type="entry name" value="60KDINNERMP"/>
</dbReference>
<dbReference type="InterPro" id="IPR047196">
    <property type="entry name" value="YidC_ALB_C"/>
</dbReference>
<comment type="caution">
    <text evidence="13">The sequence shown here is derived from an EMBL/GenBank/DDBJ whole genome shotgun (WGS) entry which is preliminary data.</text>
</comment>
<feature type="domain" description="Membrane insertase YidC/Oxa/ALB C-terminal" evidence="12">
    <location>
        <begin position="44"/>
        <end position="232"/>
    </location>
</feature>
<gene>
    <name evidence="13" type="primary">yidC</name>
    <name evidence="13" type="ORF">E5983_02260</name>
</gene>
<proteinExistence type="inferred from homology"/>
<evidence type="ECO:0000313" key="13">
    <source>
        <dbReference type="EMBL" id="MVX58476.1"/>
    </source>
</evidence>
<evidence type="ECO:0000259" key="12">
    <source>
        <dbReference type="Pfam" id="PF02096"/>
    </source>
</evidence>
<evidence type="ECO:0000256" key="4">
    <source>
        <dbReference type="ARBA" id="ARBA00022692"/>
    </source>
</evidence>
<evidence type="ECO:0000256" key="11">
    <source>
        <dbReference type="SAM" id="Phobius"/>
    </source>
</evidence>
<dbReference type="Pfam" id="PF02096">
    <property type="entry name" value="60KD_IMP"/>
    <property type="match status" value="1"/>
</dbReference>
<keyword evidence="2" id="KW-0813">Transport</keyword>
<reference evidence="13 14" key="1">
    <citation type="submission" date="2019-12" db="EMBL/GenBank/DDBJ databases">
        <title>Microbes associate with the intestines of laboratory mice.</title>
        <authorList>
            <person name="Navarre W."/>
            <person name="Wong E."/>
        </authorList>
    </citation>
    <scope>NUCLEOTIDE SEQUENCE [LARGE SCALE GENOMIC DNA]</scope>
    <source>
        <strain evidence="13 14">NM51_B2-22</strain>
    </source>
</reference>
<dbReference type="InterPro" id="IPR028055">
    <property type="entry name" value="YidC/Oxa/ALB_C"/>
</dbReference>
<protein>
    <submittedName>
        <fullName evidence="13">Membrane protein insertase YidC</fullName>
    </submittedName>
</protein>
<sequence length="297" mass="32499">MLVLLSGCVGQDANGNPTGLIWTLLGQPMSTLITFFAENQALGYGVAIILVTIIVRVIILPLGLYQAQKAAYQAEKMAYMQPILAPIQERMRNAQTQEEKLLANQEFMAAQRENGLNPFGGIGCLPILIQMPFFSALFFAAQHTPGIAGSSWMNIPLDSPSMLLTILTGVLYLIQSALTLVGVTEEQRKQMQSMVLISPLMIMFFSFSSPAGVALYWLVGGFFSIIQQLITMYVVRPRLRKQVAKEFEENPPKTPSQFGAAFGAGAGASPIKDVTPPSSQNRQQANKKRNAGKQRSR</sequence>
<feature type="transmembrane region" description="Helical" evidence="11">
    <location>
        <begin position="215"/>
        <end position="235"/>
    </location>
</feature>
<name>A0A7X3G8P7_9STRE</name>
<comment type="similarity">
    <text evidence="9">Belongs to the OXA1/ALB3/YidC family.</text>
</comment>
<dbReference type="GO" id="GO:0051205">
    <property type="term" value="P:protein insertion into membrane"/>
    <property type="evidence" value="ECO:0007669"/>
    <property type="project" value="TreeGrafter"/>
</dbReference>
<evidence type="ECO:0000256" key="2">
    <source>
        <dbReference type="ARBA" id="ARBA00022448"/>
    </source>
</evidence>
<keyword evidence="6 11" id="KW-1133">Transmembrane helix</keyword>
<feature type="transmembrane region" description="Helical" evidence="11">
    <location>
        <begin position="41"/>
        <end position="65"/>
    </location>
</feature>
<dbReference type="PANTHER" id="PTHR12428:SF65">
    <property type="entry name" value="CYTOCHROME C OXIDASE ASSEMBLY PROTEIN COX18, MITOCHONDRIAL"/>
    <property type="match status" value="1"/>
</dbReference>
<dbReference type="Proteomes" id="UP000461595">
    <property type="component" value="Unassembled WGS sequence"/>
</dbReference>
<dbReference type="PANTHER" id="PTHR12428">
    <property type="entry name" value="OXA1"/>
    <property type="match status" value="1"/>
</dbReference>
<feature type="compositionally biased region" description="Basic residues" evidence="10">
    <location>
        <begin position="285"/>
        <end position="297"/>
    </location>
</feature>
<feature type="transmembrane region" description="Helical" evidence="11">
    <location>
        <begin position="119"/>
        <end position="141"/>
    </location>
</feature>
<dbReference type="OrthoDB" id="9780552at2"/>
<evidence type="ECO:0000313" key="14">
    <source>
        <dbReference type="Proteomes" id="UP000461595"/>
    </source>
</evidence>
<keyword evidence="3" id="KW-1003">Cell membrane</keyword>
<dbReference type="EMBL" id="WSRS01000011">
    <property type="protein sequence ID" value="MVX58476.1"/>
    <property type="molecule type" value="Genomic_DNA"/>
</dbReference>
<keyword evidence="7 11" id="KW-0472">Membrane</keyword>
<dbReference type="GO" id="GO:0032977">
    <property type="term" value="F:membrane insertase activity"/>
    <property type="evidence" value="ECO:0007669"/>
    <property type="project" value="InterPro"/>
</dbReference>
<feature type="region of interest" description="Disordered" evidence="10">
    <location>
        <begin position="246"/>
        <end position="297"/>
    </location>
</feature>
<comment type="subcellular location">
    <subcellularLocation>
        <location evidence="1">Cell membrane</location>
        <topology evidence="1">Multi-pass membrane protein</topology>
    </subcellularLocation>
    <subcellularLocation>
        <location evidence="9">Membrane</location>
        <topology evidence="9">Multi-pass membrane protein</topology>
    </subcellularLocation>
</comment>
<evidence type="ECO:0000256" key="10">
    <source>
        <dbReference type="SAM" id="MobiDB-lite"/>
    </source>
</evidence>